<comment type="caution">
    <text evidence="3">The sequence shown here is derived from an EMBL/GenBank/DDBJ whole genome shotgun (WGS) entry which is preliminary data.</text>
</comment>
<proteinExistence type="predicted"/>
<keyword evidence="2" id="KW-0472">Membrane</keyword>
<feature type="region of interest" description="Disordered" evidence="1">
    <location>
        <begin position="1"/>
        <end position="26"/>
    </location>
</feature>
<protein>
    <recommendedName>
        <fullName evidence="5">Transmembrane protein</fullName>
    </recommendedName>
</protein>
<feature type="transmembrane region" description="Helical" evidence="2">
    <location>
        <begin position="48"/>
        <end position="71"/>
    </location>
</feature>
<evidence type="ECO:0008006" key="5">
    <source>
        <dbReference type="Google" id="ProtNLM"/>
    </source>
</evidence>
<dbReference type="Proteomes" id="UP001202328">
    <property type="component" value="Unassembled WGS sequence"/>
</dbReference>
<dbReference type="EMBL" id="JAJJMB010013055">
    <property type="protein sequence ID" value="KAI3871481.1"/>
    <property type="molecule type" value="Genomic_DNA"/>
</dbReference>
<organism evidence="3 4">
    <name type="scientific">Papaver atlanticum</name>
    <dbReference type="NCBI Taxonomy" id="357466"/>
    <lineage>
        <taxon>Eukaryota</taxon>
        <taxon>Viridiplantae</taxon>
        <taxon>Streptophyta</taxon>
        <taxon>Embryophyta</taxon>
        <taxon>Tracheophyta</taxon>
        <taxon>Spermatophyta</taxon>
        <taxon>Magnoliopsida</taxon>
        <taxon>Ranunculales</taxon>
        <taxon>Papaveraceae</taxon>
        <taxon>Papaveroideae</taxon>
        <taxon>Papaver</taxon>
    </lineage>
</organism>
<evidence type="ECO:0000313" key="3">
    <source>
        <dbReference type="EMBL" id="KAI3871481.1"/>
    </source>
</evidence>
<evidence type="ECO:0000313" key="4">
    <source>
        <dbReference type="Proteomes" id="UP001202328"/>
    </source>
</evidence>
<keyword evidence="2" id="KW-0812">Transmembrane</keyword>
<evidence type="ECO:0000256" key="1">
    <source>
        <dbReference type="SAM" id="MobiDB-lite"/>
    </source>
</evidence>
<sequence length="86" mass="9564">MEGLSQGLKSIAKDYSPASKSSTGFTVSRDFSTDQPHIVVRRTSSHMVSGWTCTKLCGVAFVVGVFVGFTLRNRVRRWASRLLKRL</sequence>
<name>A0AAD4X9D7_9MAGN</name>
<evidence type="ECO:0000256" key="2">
    <source>
        <dbReference type="SAM" id="Phobius"/>
    </source>
</evidence>
<gene>
    <name evidence="3" type="ORF">MKW98_011536</name>
</gene>
<reference evidence="3" key="1">
    <citation type="submission" date="2022-04" db="EMBL/GenBank/DDBJ databases">
        <title>A functionally conserved STORR gene fusion in Papaver species that diverged 16.8 million years ago.</title>
        <authorList>
            <person name="Catania T."/>
        </authorList>
    </citation>
    <scope>NUCLEOTIDE SEQUENCE</scope>
    <source>
        <strain evidence="3">S-188037</strain>
    </source>
</reference>
<keyword evidence="2" id="KW-1133">Transmembrane helix</keyword>
<dbReference type="AlphaFoldDB" id="A0AAD4X9D7"/>
<keyword evidence="4" id="KW-1185">Reference proteome</keyword>
<accession>A0AAD4X9D7</accession>